<keyword evidence="4" id="KW-0521">NADP</keyword>
<keyword evidence="9" id="KW-1185">Reference proteome</keyword>
<dbReference type="GO" id="GO:0046655">
    <property type="term" value="P:folic acid metabolic process"/>
    <property type="evidence" value="ECO:0007669"/>
    <property type="project" value="TreeGrafter"/>
</dbReference>
<dbReference type="InterPro" id="IPR012259">
    <property type="entry name" value="DHFR"/>
</dbReference>
<reference evidence="9" key="1">
    <citation type="journal article" date="2010" name="Nature">
        <title>The Amphimedon queenslandica genome and the evolution of animal complexity.</title>
        <authorList>
            <person name="Srivastava M."/>
            <person name="Simakov O."/>
            <person name="Chapman J."/>
            <person name="Fahey B."/>
            <person name="Gauthier M.E."/>
            <person name="Mitros T."/>
            <person name="Richards G.S."/>
            <person name="Conaco C."/>
            <person name="Dacre M."/>
            <person name="Hellsten U."/>
            <person name="Larroux C."/>
            <person name="Putnam N.H."/>
            <person name="Stanke M."/>
            <person name="Adamska M."/>
            <person name="Darling A."/>
            <person name="Degnan S.M."/>
            <person name="Oakley T.H."/>
            <person name="Plachetzki D.C."/>
            <person name="Zhai Y."/>
            <person name="Adamski M."/>
            <person name="Calcino A."/>
            <person name="Cummins S.F."/>
            <person name="Goodstein D.M."/>
            <person name="Harris C."/>
            <person name="Jackson D.J."/>
            <person name="Leys S.P."/>
            <person name="Shu S."/>
            <person name="Woodcroft B.J."/>
            <person name="Vervoort M."/>
            <person name="Kosik K.S."/>
            <person name="Manning G."/>
            <person name="Degnan B.M."/>
            <person name="Rokhsar D.S."/>
        </authorList>
    </citation>
    <scope>NUCLEOTIDE SEQUENCE [LARGE SCALE GENOMIC DNA]</scope>
</reference>
<comment type="pathway">
    <text evidence="1">Cofactor biosynthesis; tetrahydrofolate biosynthesis; 5,6,7,8-tetrahydrofolate from 7,8-dihydrofolate: step 1/1.</text>
</comment>
<protein>
    <recommendedName>
        <fullName evidence="2">dihydrofolate reductase</fullName>
        <ecNumber evidence="2">1.5.1.3</ecNumber>
    </recommendedName>
</protein>
<evidence type="ECO:0000256" key="6">
    <source>
        <dbReference type="ARBA" id="ARBA00048873"/>
    </source>
</evidence>
<reference evidence="8" key="2">
    <citation type="submission" date="2024-06" db="UniProtKB">
        <authorList>
            <consortium name="EnsemblMetazoa"/>
        </authorList>
    </citation>
    <scope>IDENTIFICATION</scope>
</reference>
<accession>A0AAN0IKQ5</accession>
<organism evidence="8 9">
    <name type="scientific">Amphimedon queenslandica</name>
    <name type="common">Sponge</name>
    <dbReference type="NCBI Taxonomy" id="400682"/>
    <lineage>
        <taxon>Eukaryota</taxon>
        <taxon>Metazoa</taxon>
        <taxon>Porifera</taxon>
        <taxon>Demospongiae</taxon>
        <taxon>Heteroscleromorpha</taxon>
        <taxon>Haplosclerida</taxon>
        <taxon>Niphatidae</taxon>
        <taxon>Amphimedon</taxon>
    </lineage>
</organism>
<dbReference type="Gene3D" id="3.40.430.10">
    <property type="entry name" value="Dihydrofolate Reductase, subunit A"/>
    <property type="match status" value="1"/>
</dbReference>
<evidence type="ECO:0000256" key="5">
    <source>
        <dbReference type="ARBA" id="ARBA00023002"/>
    </source>
</evidence>
<dbReference type="GO" id="GO:0046654">
    <property type="term" value="P:tetrahydrofolate biosynthetic process"/>
    <property type="evidence" value="ECO:0007669"/>
    <property type="project" value="InterPro"/>
</dbReference>
<dbReference type="GO" id="GO:0046452">
    <property type="term" value="P:dihydrofolate metabolic process"/>
    <property type="evidence" value="ECO:0007669"/>
    <property type="project" value="TreeGrafter"/>
</dbReference>
<dbReference type="GO" id="GO:0050661">
    <property type="term" value="F:NADP binding"/>
    <property type="evidence" value="ECO:0007669"/>
    <property type="project" value="InterPro"/>
</dbReference>
<dbReference type="AlphaFoldDB" id="A0AAN0IKQ5"/>
<dbReference type="EC" id="1.5.1.3" evidence="2"/>
<dbReference type="SUPFAM" id="SSF53597">
    <property type="entry name" value="Dihydrofolate reductase-like"/>
    <property type="match status" value="1"/>
</dbReference>
<proteinExistence type="predicted"/>
<evidence type="ECO:0000256" key="2">
    <source>
        <dbReference type="ARBA" id="ARBA00012856"/>
    </source>
</evidence>
<evidence type="ECO:0000256" key="1">
    <source>
        <dbReference type="ARBA" id="ARBA00004903"/>
    </source>
</evidence>
<evidence type="ECO:0000259" key="7">
    <source>
        <dbReference type="PROSITE" id="PS51330"/>
    </source>
</evidence>
<dbReference type="PRINTS" id="PR00070">
    <property type="entry name" value="DHFR"/>
</dbReference>
<dbReference type="PANTHER" id="PTHR48069">
    <property type="entry name" value="DIHYDROFOLATE REDUCTASE"/>
    <property type="match status" value="1"/>
</dbReference>
<dbReference type="EnsemblMetazoa" id="XM_011404734.2">
    <property type="protein sequence ID" value="XP_011403036.2"/>
    <property type="gene ID" value="LOC105312241"/>
</dbReference>
<dbReference type="KEGG" id="aqu:105312241"/>
<evidence type="ECO:0000313" key="9">
    <source>
        <dbReference type="Proteomes" id="UP000007879"/>
    </source>
</evidence>
<dbReference type="Proteomes" id="UP000007879">
    <property type="component" value="Unassembled WGS sequence"/>
</dbReference>
<dbReference type="CDD" id="cd00209">
    <property type="entry name" value="DHFR"/>
    <property type="match status" value="1"/>
</dbReference>
<evidence type="ECO:0000256" key="4">
    <source>
        <dbReference type="ARBA" id="ARBA00022857"/>
    </source>
</evidence>
<dbReference type="InterPro" id="IPR001796">
    <property type="entry name" value="DHFR_dom"/>
</dbReference>
<dbReference type="GO" id="GO:0006730">
    <property type="term" value="P:one-carbon metabolic process"/>
    <property type="evidence" value="ECO:0007669"/>
    <property type="project" value="UniProtKB-KW"/>
</dbReference>
<dbReference type="Pfam" id="PF00186">
    <property type="entry name" value="DHFR_1"/>
    <property type="match status" value="1"/>
</dbReference>
<feature type="domain" description="DHFR" evidence="7">
    <location>
        <begin position="52"/>
        <end position="230"/>
    </location>
</feature>
<sequence length="234" mass="26012">MGGRSGRGDSSAIAALLAKLKIGLVNCLAPPSQYPSLLLGNNMEDTSQDMKRFIHIVAAERNGGIAYKNDMPWPRIRTDRKVMFQLIKSTKDPNKQNAAVMGRLTYESVKRPLPGCFNIVLTSRPSSEFPKVDLVCPSLKSVVEEVNSPSLSSRIENIIILGGAEVYREALSSPLTDKVYFTDVMGEFPSDTFWPGLDDSFKLIDDPDEKVPKGVIEENGVKYQFFVYQKMKKS</sequence>
<dbReference type="GO" id="GO:0005739">
    <property type="term" value="C:mitochondrion"/>
    <property type="evidence" value="ECO:0007669"/>
    <property type="project" value="TreeGrafter"/>
</dbReference>
<dbReference type="InterPro" id="IPR024072">
    <property type="entry name" value="DHFR-like_dom_sf"/>
</dbReference>
<evidence type="ECO:0000256" key="3">
    <source>
        <dbReference type="ARBA" id="ARBA00022563"/>
    </source>
</evidence>
<comment type="catalytic activity">
    <reaction evidence="6">
        <text>(6S)-5,6,7,8-tetrahydrofolate + NADP(+) = 7,8-dihydrofolate + NADPH + H(+)</text>
        <dbReference type="Rhea" id="RHEA:15009"/>
        <dbReference type="ChEBI" id="CHEBI:15378"/>
        <dbReference type="ChEBI" id="CHEBI:57451"/>
        <dbReference type="ChEBI" id="CHEBI:57453"/>
        <dbReference type="ChEBI" id="CHEBI:57783"/>
        <dbReference type="ChEBI" id="CHEBI:58349"/>
        <dbReference type="EC" id="1.5.1.3"/>
    </reaction>
</comment>
<name>A0AAN0IKQ5_AMPQE</name>
<keyword evidence="5" id="KW-0560">Oxidoreductase</keyword>
<keyword evidence="3" id="KW-0554">One-carbon metabolism</keyword>
<evidence type="ECO:0000313" key="8">
    <source>
        <dbReference type="EnsemblMetazoa" id="XP_011403036.2"/>
    </source>
</evidence>
<dbReference type="PANTHER" id="PTHR48069:SF3">
    <property type="entry name" value="DIHYDROFOLATE REDUCTASE"/>
    <property type="match status" value="1"/>
</dbReference>
<dbReference type="GO" id="GO:0004146">
    <property type="term" value="F:dihydrofolate reductase activity"/>
    <property type="evidence" value="ECO:0007669"/>
    <property type="project" value="UniProtKB-EC"/>
</dbReference>
<dbReference type="PROSITE" id="PS51330">
    <property type="entry name" value="DHFR_2"/>
    <property type="match status" value="1"/>
</dbReference>
<dbReference type="RefSeq" id="XP_011403036.2">
    <property type="nucleotide sequence ID" value="XM_011404734.2"/>
</dbReference>
<dbReference type="GeneID" id="105312241"/>